<feature type="region of interest" description="Disordered" evidence="4">
    <location>
        <begin position="27"/>
        <end position="84"/>
    </location>
</feature>
<feature type="active site" description="Nucleophile" evidence="3">
    <location>
        <position position="322"/>
    </location>
</feature>
<dbReference type="InterPro" id="IPR017853">
    <property type="entry name" value="GH"/>
</dbReference>
<proteinExistence type="inferred from homology"/>
<dbReference type="EMBL" id="JAVDYB010000001">
    <property type="protein sequence ID" value="MDR7279327.1"/>
    <property type="molecule type" value="Genomic_DNA"/>
</dbReference>
<dbReference type="GO" id="GO:0004553">
    <property type="term" value="F:hydrolase activity, hydrolyzing O-glycosyl compounds"/>
    <property type="evidence" value="ECO:0007669"/>
    <property type="project" value="InterPro"/>
</dbReference>
<comment type="caution">
    <text evidence="6">The sequence shown here is derived from an EMBL/GenBank/DDBJ whole genome shotgun (WGS) entry which is preliminary data.</text>
</comment>
<feature type="compositionally biased region" description="Pro residues" evidence="4">
    <location>
        <begin position="41"/>
        <end position="62"/>
    </location>
</feature>
<evidence type="ECO:0000256" key="2">
    <source>
        <dbReference type="ARBA" id="ARBA00023295"/>
    </source>
</evidence>
<dbReference type="Pfam" id="PF02156">
    <property type="entry name" value="Glyco_hydro_26"/>
    <property type="match status" value="1"/>
</dbReference>
<protein>
    <recommendedName>
        <fullName evidence="5">GH26 domain-containing protein</fullName>
    </recommendedName>
</protein>
<keyword evidence="2 3" id="KW-0326">Glycosidase</keyword>
<evidence type="ECO:0000313" key="7">
    <source>
        <dbReference type="Proteomes" id="UP001183643"/>
    </source>
</evidence>
<dbReference type="InterPro" id="IPR022790">
    <property type="entry name" value="GH26_dom"/>
</dbReference>
<feature type="active site" description="Proton donor" evidence="3">
    <location>
        <position position="202"/>
    </location>
</feature>
<evidence type="ECO:0000256" key="3">
    <source>
        <dbReference type="PROSITE-ProRule" id="PRU01100"/>
    </source>
</evidence>
<evidence type="ECO:0000313" key="6">
    <source>
        <dbReference type="EMBL" id="MDR7279327.1"/>
    </source>
</evidence>
<evidence type="ECO:0000259" key="5">
    <source>
        <dbReference type="PROSITE" id="PS51764"/>
    </source>
</evidence>
<dbReference type="PROSITE" id="PS51764">
    <property type="entry name" value="GH26"/>
    <property type="match status" value="1"/>
</dbReference>
<dbReference type="RefSeq" id="WP_310372816.1">
    <property type="nucleotide sequence ID" value="NZ_JAVDYB010000001.1"/>
</dbReference>
<feature type="domain" description="GH26" evidence="5">
    <location>
        <begin position="79"/>
        <end position="390"/>
    </location>
</feature>
<sequence length="395" mass="43757">MRRRFRLIPALIAVVALVVVAGLVRCGPRQDDRPEPAAPGTAPPPRAGPAPPPAAPPAPGRSPAPSASSGWGTAPERPGEPRDCRVGAKLVPTCNVLWGAAPGAFTSARGARALAEYEESTGRTQAVYHAYHRGMNGLFPTAEEVGIAGDPARPRLLFLNWKPWDASWAEIADGAADDYLDRLAAHVRATYREPFFFTVHHEPEEEVDPRPGSGYTAHDYRDMFRHVVGRLRARGVDNLVTVVVHMAYVPYTSARWFPDLYPGDDVVDWVAWDTYAYSDRGEYGHGDFAELMNRTSSEAPDWPGFYNWAAARHPSKPLMVAEWGVWASRANPGHQAEFYRSVGRQIHDFPRIKALLHFDTPHDQRGRDSRPERTSSGLAAYRDLGRLPVFQVDVR</sequence>
<gene>
    <name evidence="6" type="ORF">J2S41_006105</name>
</gene>
<dbReference type="Gene3D" id="3.20.20.80">
    <property type="entry name" value="Glycosidases"/>
    <property type="match status" value="1"/>
</dbReference>
<keyword evidence="1 3" id="KW-0378">Hydrolase</keyword>
<dbReference type="SUPFAM" id="SSF51445">
    <property type="entry name" value="(Trans)glycosidases"/>
    <property type="match status" value="1"/>
</dbReference>
<evidence type="ECO:0000256" key="4">
    <source>
        <dbReference type="SAM" id="MobiDB-lite"/>
    </source>
</evidence>
<feature type="compositionally biased region" description="Low complexity" evidence="4">
    <location>
        <begin position="63"/>
        <end position="75"/>
    </location>
</feature>
<dbReference type="AlphaFoldDB" id="A0AAE4CCJ8"/>
<evidence type="ECO:0000256" key="1">
    <source>
        <dbReference type="ARBA" id="ARBA00022801"/>
    </source>
</evidence>
<comment type="similarity">
    <text evidence="3">Belongs to the glycosyl hydrolase 26 family.</text>
</comment>
<dbReference type="Proteomes" id="UP001183643">
    <property type="component" value="Unassembled WGS sequence"/>
</dbReference>
<reference evidence="6" key="1">
    <citation type="submission" date="2023-07" db="EMBL/GenBank/DDBJ databases">
        <title>Sequencing the genomes of 1000 actinobacteria strains.</title>
        <authorList>
            <person name="Klenk H.-P."/>
        </authorList>
    </citation>
    <scope>NUCLEOTIDE SEQUENCE</scope>
    <source>
        <strain evidence="6">DSM 44707</strain>
    </source>
</reference>
<accession>A0AAE4CCJ8</accession>
<name>A0AAE4CCJ8_9ACTN</name>
<keyword evidence="7" id="KW-1185">Reference proteome</keyword>
<organism evidence="6 7">
    <name type="scientific">Catenuloplanes atrovinosus</name>
    <dbReference type="NCBI Taxonomy" id="137266"/>
    <lineage>
        <taxon>Bacteria</taxon>
        <taxon>Bacillati</taxon>
        <taxon>Actinomycetota</taxon>
        <taxon>Actinomycetes</taxon>
        <taxon>Micromonosporales</taxon>
        <taxon>Micromonosporaceae</taxon>
        <taxon>Catenuloplanes</taxon>
    </lineage>
</organism>